<dbReference type="AlphaFoldDB" id="A0A3M0JLM5"/>
<organism evidence="1 2">
    <name type="scientific">Hirundo rustica rustica</name>
    <dbReference type="NCBI Taxonomy" id="333673"/>
    <lineage>
        <taxon>Eukaryota</taxon>
        <taxon>Metazoa</taxon>
        <taxon>Chordata</taxon>
        <taxon>Craniata</taxon>
        <taxon>Vertebrata</taxon>
        <taxon>Euteleostomi</taxon>
        <taxon>Archelosauria</taxon>
        <taxon>Archosauria</taxon>
        <taxon>Dinosauria</taxon>
        <taxon>Saurischia</taxon>
        <taxon>Theropoda</taxon>
        <taxon>Coelurosauria</taxon>
        <taxon>Aves</taxon>
        <taxon>Neognathae</taxon>
        <taxon>Neoaves</taxon>
        <taxon>Telluraves</taxon>
        <taxon>Australaves</taxon>
        <taxon>Passeriformes</taxon>
        <taxon>Sylvioidea</taxon>
        <taxon>Hirundinidae</taxon>
        <taxon>Hirundo</taxon>
    </lineage>
</organism>
<evidence type="ECO:0000313" key="1">
    <source>
        <dbReference type="EMBL" id="RMC01201.1"/>
    </source>
</evidence>
<keyword evidence="2" id="KW-1185">Reference proteome</keyword>
<gene>
    <name evidence="1" type="ORF">DUI87_22293</name>
</gene>
<accession>A0A3M0JLM5</accession>
<evidence type="ECO:0000313" key="2">
    <source>
        <dbReference type="Proteomes" id="UP000269221"/>
    </source>
</evidence>
<name>A0A3M0JLM5_HIRRU</name>
<proteinExistence type="predicted"/>
<sequence>MSRVFLGKNKPRLPSPLHPTDDWGYTVTPGQSSVNQHLWVLLHWATPQPVLPQPVYCMRFTQVQDLTLGFIEPQTNGLRPLIVKIPLQSLPALQQVNPPNQLGAIYELAEKERFLSLNGRDMDIMDRPLSG</sequence>
<dbReference type="Proteomes" id="UP000269221">
    <property type="component" value="Unassembled WGS sequence"/>
</dbReference>
<protein>
    <submittedName>
        <fullName evidence="1">Uncharacterized protein</fullName>
    </submittedName>
</protein>
<comment type="caution">
    <text evidence="1">The sequence shown here is derived from an EMBL/GenBank/DDBJ whole genome shotgun (WGS) entry which is preliminary data.</text>
</comment>
<dbReference type="EMBL" id="QRBI01000140">
    <property type="protein sequence ID" value="RMC01201.1"/>
    <property type="molecule type" value="Genomic_DNA"/>
</dbReference>
<reference evidence="1 2" key="1">
    <citation type="submission" date="2018-07" db="EMBL/GenBank/DDBJ databases">
        <title>A high quality draft genome assembly of the barn swallow (H. rustica rustica).</title>
        <authorList>
            <person name="Formenti G."/>
            <person name="Chiara M."/>
            <person name="Poveda L."/>
            <person name="Francoijs K.-J."/>
            <person name="Bonisoli-Alquati A."/>
            <person name="Canova L."/>
            <person name="Gianfranceschi L."/>
            <person name="Horner D.S."/>
            <person name="Saino N."/>
        </authorList>
    </citation>
    <scope>NUCLEOTIDE SEQUENCE [LARGE SCALE GENOMIC DNA]</scope>
    <source>
        <strain evidence="1">Chelidonia</strain>
        <tissue evidence="1">Blood</tissue>
    </source>
</reference>